<accession>A0A9X9ERV1</accession>
<name>A0A9X9ERV1_9BACI</name>
<evidence type="ECO:0000256" key="1">
    <source>
        <dbReference type="SAM" id="MobiDB-lite"/>
    </source>
</evidence>
<dbReference type="InterPro" id="IPR025571">
    <property type="entry name" value="YqfQ"/>
</dbReference>
<protein>
    <recommendedName>
        <fullName evidence="4">YqfQ-like protein</fullName>
    </recommendedName>
</protein>
<reference evidence="2 3" key="1">
    <citation type="journal article" date="2019" name="Environ. Microbiol.">
        <title>An active ?-lactamase is a part of an orchestrated cell wall stress resistance network of Bacillus subtilis and related rhizosphere species.</title>
        <authorList>
            <person name="Bucher T."/>
            <person name="Keren-Paz A."/>
            <person name="Hausser J."/>
            <person name="Olender T."/>
            <person name="Cytryn E."/>
            <person name="Kolodkin-Gal I."/>
        </authorList>
    </citation>
    <scope>NUCLEOTIDE SEQUENCE [LARGE SCALE GENOMIC DNA]</scope>
    <source>
        <strain evidence="2 3">I4</strain>
    </source>
</reference>
<dbReference type="Pfam" id="PF14181">
    <property type="entry name" value="YqfQ"/>
    <property type="match status" value="1"/>
</dbReference>
<feature type="compositionally biased region" description="Basic and acidic residues" evidence="1">
    <location>
        <begin position="196"/>
        <end position="212"/>
    </location>
</feature>
<feature type="compositionally biased region" description="Polar residues" evidence="1">
    <location>
        <begin position="185"/>
        <end position="194"/>
    </location>
</feature>
<dbReference type="AlphaFoldDB" id="A0A9X9ERV1"/>
<proteinExistence type="predicted"/>
<evidence type="ECO:0008006" key="4">
    <source>
        <dbReference type="Google" id="ProtNLM"/>
    </source>
</evidence>
<comment type="caution">
    <text evidence="2">The sequence shown here is derived from an EMBL/GenBank/DDBJ whole genome shotgun (WGS) entry which is preliminary data.</text>
</comment>
<evidence type="ECO:0000313" key="3">
    <source>
        <dbReference type="Proteomes" id="UP000309170"/>
    </source>
</evidence>
<sequence>MFPNRNRQPGPGFQPPNGRRMQQHPAPLRQSPQIPYPYQQMQRPMVQNRRQVPQGPQGFRGPFNQPQRQEMPPAKKEGLLSKILGKSKQKAASPNLFAPAGSSNQSSSRSSGGGILETLKNPESLNNMLSNTQKVLQAAEQFTPMVEQFTPMVEQYGPVIKNLPSMWKVFRSISSAGDNEDQGASIESEQNVEVQKNIEVKTDSKKKEKAKEANPIAQVRTETKRERSSGPKLYI</sequence>
<feature type="region of interest" description="Disordered" evidence="1">
    <location>
        <begin position="1"/>
        <end position="119"/>
    </location>
</feature>
<dbReference type="EMBL" id="SZNT01000258">
    <property type="protein sequence ID" value="TKH09680.1"/>
    <property type="molecule type" value="Genomic_DNA"/>
</dbReference>
<evidence type="ECO:0000313" key="2">
    <source>
        <dbReference type="EMBL" id="TKH09680.1"/>
    </source>
</evidence>
<dbReference type="Proteomes" id="UP000309170">
    <property type="component" value="Unassembled WGS sequence"/>
</dbReference>
<feature type="region of interest" description="Disordered" evidence="1">
    <location>
        <begin position="177"/>
        <end position="235"/>
    </location>
</feature>
<organism evidence="2 3">
    <name type="scientific">Peribacillus simplex</name>
    <dbReference type="NCBI Taxonomy" id="1478"/>
    <lineage>
        <taxon>Bacteria</taxon>
        <taxon>Bacillati</taxon>
        <taxon>Bacillota</taxon>
        <taxon>Bacilli</taxon>
        <taxon>Bacillales</taxon>
        <taxon>Bacillaceae</taxon>
        <taxon>Peribacillus</taxon>
    </lineage>
</organism>
<feature type="compositionally biased region" description="Low complexity" evidence="1">
    <location>
        <begin position="101"/>
        <end position="110"/>
    </location>
</feature>
<gene>
    <name evidence="2" type="ORF">FC678_16575</name>
</gene>
<dbReference type="RefSeq" id="WP_137024002.1">
    <property type="nucleotide sequence ID" value="NZ_SZNT01000258.1"/>
</dbReference>